<dbReference type="NCBIfam" id="TIGR04183">
    <property type="entry name" value="Por_Secre_tail"/>
    <property type="match status" value="1"/>
</dbReference>
<dbReference type="InterPro" id="IPR006626">
    <property type="entry name" value="PbH1"/>
</dbReference>
<proteinExistence type="predicted"/>
<evidence type="ECO:0000313" key="4">
    <source>
        <dbReference type="Proteomes" id="UP000232883"/>
    </source>
</evidence>
<dbReference type="Gene3D" id="2.160.20.10">
    <property type="entry name" value="Single-stranded right-handed beta-helix, Pectin lyase-like"/>
    <property type="match status" value="1"/>
</dbReference>
<dbReference type="Pfam" id="PF18962">
    <property type="entry name" value="Por_Secre_tail"/>
    <property type="match status" value="1"/>
</dbReference>
<dbReference type="InterPro" id="IPR026444">
    <property type="entry name" value="Secre_tail"/>
</dbReference>
<sequence>MVRIALLVIAVLLYGGRIVDAQSPSGCNCDYTISKGGIYMNSLMNVLPGKTVCIQSGRYDHLRFIGFVGTSAQPIRFINCGGQVNVGIDEYYSGIQFEASRYFVLSGSGDSNYQYGFKLDQSNTDASGLSIGVLSSDCEVERVEVAKAGFAGFFIKTDPTCDPVTWREKFTMYNVKLHDNYIHDTGGEGMYIGNSFYSGVNVTCNGAVKVVYPHLIQGLEVYNNRIEHTGAEGLQYGCAPDAQVHHNHIDYAGISPFAKNQNNGLQISGGSGGDCYSNIIRHVAGTGLAILGHLGNNRIYNNVIYDVGQDGIFCDDRPGSLSNTSMAFLNNTISKAGRDGIRLYNEINVNTIANNVITQTNAIPALGGRAFVFQQGARADMVANFVAINTATAGFVDVSADSADFRLTPCSPLIRAGVNVSSWGVLADLDGKLRDGAYDIGAYSFSPDSLNTAPIDVALACLNQRLALVIAYPSPTSDQVTLLLPEDQFIDQIHIYNSMGQRVINQLNTQGRTNTLTISVAHLPSGHYFFDIFINPSDIIRGRFIKQ</sequence>
<dbReference type="InterPro" id="IPR011050">
    <property type="entry name" value="Pectin_lyase_fold/virulence"/>
</dbReference>
<organism evidence="3 4">
    <name type="scientific">Spirosoma pollinicola</name>
    <dbReference type="NCBI Taxonomy" id="2057025"/>
    <lineage>
        <taxon>Bacteria</taxon>
        <taxon>Pseudomonadati</taxon>
        <taxon>Bacteroidota</taxon>
        <taxon>Cytophagia</taxon>
        <taxon>Cytophagales</taxon>
        <taxon>Cytophagaceae</taxon>
        <taxon>Spirosoma</taxon>
    </lineage>
</organism>
<evidence type="ECO:0000259" key="1">
    <source>
        <dbReference type="Pfam" id="PF13229"/>
    </source>
</evidence>
<dbReference type="SUPFAM" id="SSF51126">
    <property type="entry name" value="Pectin lyase-like"/>
    <property type="match status" value="1"/>
</dbReference>
<accession>A0A2K8Z7B6</accession>
<dbReference type="EMBL" id="CP025096">
    <property type="protein sequence ID" value="AUD05738.1"/>
    <property type="molecule type" value="Genomic_DNA"/>
</dbReference>
<protein>
    <recommendedName>
        <fullName evidence="5">Secretion system C-terminal sorting domain-containing protein</fullName>
    </recommendedName>
</protein>
<feature type="domain" description="Right handed beta helix" evidence="1">
    <location>
        <begin position="219"/>
        <end position="367"/>
    </location>
</feature>
<feature type="domain" description="Secretion system C-terminal sorting" evidence="2">
    <location>
        <begin position="472"/>
        <end position="533"/>
    </location>
</feature>
<dbReference type="InterPro" id="IPR012334">
    <property type="entry name" value="Pectin_lyas_fold"/>
</dbReference>
<reference evidence="3 4" key="1">
    <citation type="submission" date="2017-11" db="EMBL/GenBank/DDBJ databases">
        <title>Taxonomic description and genome sequences of Spirosoma HA7 sp. nov., isolated from pollen microhabitat of Corylus avellana.</title>
        <authorList>
            <person name="Ambika Manirajan B."/>
            <person name="Suarez C."/>
            <person name="Ratering S."/>
            <person name="Geissler-Plaum R."/>
            <person name="Cardinale M."/>
            <person name="Sylvia S."/>
        </authorList>
    </citation>
    <scope>NUCLEOTIDE SEQUENCE [LARGE SCALE GENOMIC DNA]</scope>
    <source>
        <strain evidence="3 4">HA7</strain>
    </source>
</reference>
<gene>
    <name evidence="3" type="ORF">CWM47_30175</name>
</gene>
<keyword evidence="4" id="KW-1185">Reference proteome</keyword>
<dbReference type="InterPro" id="IPR039448">
    <property type="entry name" value="Beta_helix"/>
</dbReference>
<dbReference type="Pfam" id="PF13229">
    <property type="entry name" value="Beta_helix"/>
    <property type="match status" value="1"/>
</dbReference>
<dbReference type="OrthoDB" id="9805017at2"/>
<evidence type="ECO:0008006" key="5">
    <source>
        <dbReference type="Google" id="ProtNLM"/>
    </source>
</evidence>
<evidence type="ECO:0000259" key="2">
    <source>
        <dbReference type="Pfam" id="PF18962"/>
    </source>
</evidence>
<dbReference type="KEGG" id="spir:CWM47_30175"/>
<dbReference type="Proteomes" id="UP000232883">
    <property type="component" value="Chromosome"/>
</dbReference>
<dbReference type="AlphaFoldDB" id="A0A2K8Z7B6"/>
<name>A0A2K8Z7B6_9BACT</name>
<evidence type="ECO:0000313" key="3">
    <source>
        <dbReference type="EMBL" id="AUD05738.1"/>
    </source>
</evidence>
<dbReference type="SMART" id="SM00710">
    <property type="entry name" value="PbH1"/>
    <property type="match status" value="6"/>
</dbReference>